<keyword evidence="2" id="KW-0732">Signal</keyword>
<proteinExistence type="predicted"/>
<comment type="caution">
    <text evidence="3">The sequence shown here is derived from an EMBL/GenBank/DDBJ whole genome shotgun (WGS) entry which is preliminary data.</text>
</comment>
<reference evidence="3" key="2">
    <citation type="submission" date="2020-09" db="EMBL/GenBank/DDBJ databases">
        <authorList>
            <person name="Sun Q."/>
            <person name="Zhou Y."/>
        </authorList>
    </citation>
    <scope>NUCLEOTIDE SEQUENCE</scope>
    <source>
        <strain evidence="3">CGMCC 1.15880</strain>
    </source>
</reference>
<gene>
    <name evidence="3" type="ORF">GCM10011498_13360</name>
</gene>
<feature type="region of interest" description="Disordered" evidence="1">
    <location>
        <begin position="28"/>
        <end position="50"/>
    </location>
</feature>
<protein>
    <submittedName>
        <fullName evidence="3">Uncharacterized protein</fullName>
    </submittedName>
</protein>
<keyword evidence="4" id="KW-1185">Reference proteome</keyword>
<dbReference type="EMBL" id="BMKA01000002">
    <property type="protein sequence ID" value="GGA14468.1"/>
    <property type="molecule type" value="Genomic_DNA"/>
</dbReference>
<evidence type="ECO:0000313" key="4">
    <source>
        <dbReference type="Proteomes" id="UP000628017"/>
    </source>
</evidence>
<dbReference type="AlphaFoldDB" id="A0A916QWA4"/>
<evidence type="ECO:0000313" key="3">
    <source>
        <dbReference type="EMBL" id="GGA14468.1"/>
    </source>
</evidence>
<accession>A0A916QWA4</accession>
<reference evidence="3" key="1">
    <citation type="journal article" date="2014" name="Int. J. Syst. Evol. Microbiol.">
        <title>Complete genome sequence of Corynebacterium casei LMG S-19264T (=DSM 44701T), isolated from a smear-ripened cheese.</title>
        <authorList>
            <consortium name="US DOE Joint Genome Institute (JGI-PGF)"/>
            <person name="Walter F."/>
            <person name="Albersmeier A."/>
            <person name="Kalinowski J."/>
            <person name="Ruckert C."/>
        </authorList>
    </citation>
    <scope>NUCLEOTIDE SEQUENCE</scope>
    <source>
        <strain evidence="3">CGMCC 1.15880</strain>
    </source>
</reference>
<feature type="chain" id="PRO_5036928107" evidence="2">
    <location>
        <begin position="22"/>
        <end position="198"/>
    </location>
</feature>
<evidence type="ECO:0000256" key="2">
    <source>
        <dbReference type="SAM" id="SignalP"/>
    </source>
</evidence>
<feature type="compositionally biased region" description="Polar residues" evidence="1">
    <location>
        <begin position="41"/>
        <end position="50"/>
    </location>
</feature>
<organism evidence="3 4">
    <name type="scientific">Neptunicoccus cionae</name>
    <dbReference type="NCBI Taxonomy" id="2035344"/>
    <lineage>
        <taxon>Bacteria</taxon>
        <taxon>Pseudomonadati</taxon>
        <taxon>Pseudomonadota</taxon>
        <taxon>Alphaproteobacteria</taxon>
        <taxon>Rhodobacterales</taxon>
        <taxon>Paracoccaceae</taxon>
        <taxon>Neptunicoccus</taxon>
    </lineage>
</organism>
<dbReference type="Proteomes" id="UP000628017">
    <property type="component" value="Unassembled WGS sequence"/>
</dbReference>
<evidence type="ECO:0000256" key="1">
    <source>
        <dbReference type="SAM" id="MobiDB-lite"/>
    </source>
</evidence>
<sequence>MRMKRLLVTLVWFGGAAFAIAQTDHTGHTGHTDGMAHSSDQKSGSNSTALLSEPGQGAFAALSEVVHVLEADPNTDWTKVDLTGLRAHLLDMDRLVTDTIVAETSLANGLHAVATGDADTIAALQRMVPAHAAELARDEHWTIRVDQTDSGVELRVTADDPATIARIKGLGFFGLMASKDHHRAHHLRMALGQDAHKH</sequence>
<name>A0A916QWA4_9RHOB</name>
<feature type="signal peptide" evidence="2">
    <location>
        <begin position="1"/>
        <end position="21"/>
    </location>
</feature>